<evidence type="ECO:0000256" key="3">
    <source>
        <dbReference type="ARBA" id="ARBA00022475"/>
    </source>
</evidence>
<dbReference type="GeneID" id="129327960"/>
<evidence type="ECO:0000256" key="4">
    <source>
        <dbReference type="ARBA" id="ARBA00022692"/>
    </source>
</evidence>
<feature type="transmembrane region" description="Helical" evidence="12">
    <location>
        <begin position="430"/>
        <end position="453"/>
    </location>
</feature>
<evidence type="ECO:0000256" key="12">
    <source>
        <dbReference type="SAM" id="Phobius"/>
    </source>
</evidence>
<feature type="transmembrane region" description="Helical" evidence="12">
    <location>
        <begin position="398"/>
        <end position="418"/>
    </location>
</feature>
<keyword evidence="6 12" id="KW-1133">Transmembrane helix</keyword>
<keyword evidence="5" id="KW-0732">Signal</keyword>
<keyword evidence="11" id="KW-0807">Transducer</keyword>
<proteinExistence type="inferred from homology"/>
<dbReference type="Gene3D" id="2.10.50.30">
    <property type="entry name" value="GPCR, family 3, nine cysteines domain"/>
    <property type="match status" value="1"/>
</dbReference>
<dbReference type="AlphaFoldDB" id="A0AA97KXD2"/>
<feature type="transmembrane region" description="Helical" evidence="12">
    <location>
        <begin position="204"/>
        <end position="230"/>
    </location>
</feature>
<sequence length="468" mass="51574">MATAGQGTGMRGPDIKGVSGILQVSVYVHPSTEAAGESACWGDWAAVSQLAPGPSSWLMTKHYQHILAFTFAFNEIKKDSKLLPNTTLGSDIHDNAFNSLRSSQGIRNLLFRGRKNHVNYDCDKKKKSVPHSTCVESCPTGHSRIVQEGKQVCCYDCAQCPEGKVAIQMDADQCEICPEEEYPNEKRDQCLPKLKTYLSYEDPMGAGLASIAVSCFVATIIVMGIFSTHWNTPIVKANNRSITCVLLSSLLSGFLCSFLFFGQPGTVTCLLRQTLFGIIFTIAVSCILAKTVTVVVAFMATKPENRMRKWVGKRLAMSVIIPCCLIQTGICTLWLATSPPFLESDMHSQVGHIIIQCNEGSDIMFYIVLGYMGLLATISFMVAFLARTLPDSFNEAKLITFSMLVFCSVWISFVPTYLSTKGKNMVAVEIFSILASSGGLLACIFFPKCYIIIFRSHLNTREQLVRKK</sequence>
<dbReference type="InterPro" id="IPR000068">
    <property type="entry name" value="GPCR_3_Ca_sens_rcpt-rel"/>
</dbReference>
<accession>A0AA97KXD2</accession>
<dbReference type="FunFam" id="2.10.50.30:FF:000002">
    <property type="entry name" value="Vomeronasal 2 receptor, h1"/>
    <property type="match status" value="1"/>
</dbReference>
<dbReference type="InterPro" id="IPR017979">
    <property type="entry name" value="GPCR_3_CS"/>
</dbReference>
<name>A0AA97KXD2_EUBMA</name>
<dbReference type="RefSeq" id="XP_054832682.1">
    <property type="nucleotide sequence ID" value="XM_054976707.1"/>
</dbReference>
<feature type="transmembrane region" description="Helical" evidence="12">
    <location>
        <begin position="242"/>
        <end position="262"/>
    </location>
</feature>
<dbReference type="Gene3D" id="3.40.50.2300">
    <property type="match status" value="1"/>
</dbReference>
<evidence type="ECO:0000256" key="5">
    <source>
        <dbReference type="ARBA" id="ARBA00022729"/>
    </source>
</evidence>
<dbReference type="InterPro" id="IPR038550">
    <property type="entry name" value="GPCR_3_9-Cys_sf"/>
</dbReference>
<dbReference type="Pfam" id="PF00003">
    <property type="entry name" value="7tm_3"/>
    <property type="match status" value="1"/>
</dbReference>
<evidence type="ECO:0000256" key="9">
    <source>
        <dbReference type="ARBA" id="ARBA00023170"/>
    </source>
</evidence>
<keyword evidence="8 12" id="KW-0472">Membrane</keyword>
<evidence type="ECO:0000256" key="1">
    <source>
        <dbReference type="ARBA" id="ARBA00004651"/>
    </source>
</evidence>
<feature type="transmembrane region" description="Helical" evidence="12">
    <location>
        <begin position="274"/>
        <end position="298"/>
    </location>
</feature>
<dbReference type="InterPro" id="IPR028082">
    <property type="entry name" value="Peripla_BP_I"/>
</dbReference>
<evidence type="ECO:0000256" key="8">
    <source>
        <dbReference type="ARBA" id="ARBA00023136"/>
    </source>
</evidence>
<dbReference type="InterPro" id="IPR004073">
    <property type="entry name" value="GPCR_3_vmron_rcpt_2"/>
</dbReference>
<evidence type="ECO:0000313" key="14">
    <source>
        <dbReference type="Proteomes" id="UP001190640"/>
    </source>
</evidence>
<dbReference type="InterPro" id="IPR011500">
    <property type="entry name" value="GPCR_3_9-Cys_dom"/>
</dbReference>
<dbReference type="Pfam" id="PF07562">
    <property type="entry name" value="NCD3G"/>
    <property type="match status" value="1"/>
</dbReference>
<gene>
    <name evidence="15" type="primary">LOC129327960</name>
</gene>
<dbReference type="PROSITE" id="PS50259">
    <property type="entry name" value="G_PROTEIN_RECEP_F3_4"/>
    <property type="match status" value="1"/>
</dbReference>
<evidence type="ECO:0000256" key="2">
    <source>
        <dbReference type="ARBA" id="ARBA00007242"/>
    </source>
</evidence>
<reference evidence="15" key="1">
    <citation type="submission" date="2025-08" db="UniProtKB">
        <authorList>
            <consortium name="RefSeq"/>
        </authorList>
    </citation>
    <scope>IDENTIFICATION</scope>
    <source>
        <tissue evidence="15">Blood</tissue>
    </source>
</reference>
<evidence type="ECO:0000259" key="13">
    <source>
        <dbReference type="PROSITE" id="PS50259"/>
    </source>
</evidence>
<keyword evidence="7" id="KW-0297">G-protein coupled receptor</keyword>
<dbReference type="GO" id="GO:0005886">
    <property type="term" value="C:plasma membrane"/>
    <property type="evidence" value="ECO:0007669"/>
    <property type="project" value="UniProtKB-SubCell"/>
</dbReference>
<dbReference type="PANTHER" id="PTHR24061:SF599">
    <property type="entry name" value="G-PROTEIN COUPLED RECEPTORS FAMILY 3 PROFILE DOMAIN-CONTAINING PROTEIN"/>
    <property type="match status" value="1"/>
</dbReference>
<comment type="subcellular location">
    <subcellularLocation>
        <location evidence="1">Cell membrane</location>
        <topology evidence="1">Multi-pass membrane protein</topology>
    </subcellularLocation>
</comment>
<evidence type="ECO:0000256" key="6">
    <source>
        <dbReference type="ARBA" id="ARBA00022989"/>
    </source>
</evidence>
<dbReference type="PRINTS" id="PR01535">
    <property type="entry name" value="VOMERONASL2R"/>
</dbReference>
<dbReference type="CDD" id="cd15283">
    <property type="entry name" value="7tmC_V2R_pheromone"/>
    <property type="match status" value="1"/>
</dbReference>
<protein>
    <submittedName>
        <fullName evidence="15">Vomeronasal type-2 receptor 26-like</fullName>
    </submittedName>
</protein>
<keyword evidence="4 12" id="KW-0812">Transmembrane</keyword>
<feature type="transmembrane region" description="Helical" evidence="12">
    <location>
        <begin position="363"/>
        <end position="386"/>
    </location>
</feature>
<evidence type="ECO:0000256" key="10">
    <source>
        <dbReference type="ARBA" id="ARBA00023180"/>
    </source>
</evidence>
<keyword evidence="10" id="KW-0325">Glycoprotein</keyword>
<dbReference type="PANTHER" id="PTHR24061">
    <property type="entry name" value="CALCIUM-SENSING RECEPTOR-RELATED"/>
    <property type="match status" value="1"/>
</dbReference>
<comment type="similarity">
    <text evidence="2">Belongs to the G-protein coupled receptor 3 family.</text>
</comment>
<dbReference type="GO" id="GO:0004930">
    <property type="term" value="F:G protein-coupled receptor activity"/>
    <property type="evidence" value="ECO:0007669"/>
    <property type="project" value="UniProtKB-KW"/>
</dbReference>
<organism evidence="14 15">
    <name type="scientific">Eublepharis macularius</name>
    <name type="common">Leopard gecko</name>
    <name type="synonym">Cyrtodactylus macularius</name>
    <dbReference type="NCBI Taxonomy" id="481883"/>
    <lineage>
        <taxon>Eukaryota</taxon>
        <taxon>Metazoa</taxon>
        <taxon>Chordata</taxon>
        <taxon>Craniata</taxon>
        <taxon>Vertebrata</taxon>
        <taxon>Euteleostomi</taxon>
        <taxon>Lepidosauria</taxon>
        <taxon>Squamata</taxon>
        <taxon>Bifurcata</taxon>
        <taxon>Gekkota</taxon>
        <taxon>Eublepharidae</taxon>
        <taxon>Eublepharinae</taxon>
        <taxon>Eublepharis</taxon>
    </lineage>
</organism>
<feature type="transmembrane region" description="Helical" evidence="12">
    <location>
        <begin position="319"/>
        <end position="337"/>
    </location>
</feature>
<dbReference type="KEGG" id="emc:129327960"/>
<dbReference type="InterPro" id="IPR017978">
    <property type="entry name" value="GPCR_3_C"/>
</dbReference>
<evidence type="ECO:0000256" key="11">
    <source>
        <dbReference type="ARBA" id="ARBA00023224"/>
    </source>
</evidence>
<keyword evidence="9" id="KW-0675">Receptor</keyword>
<evidence type="ECO:0000313" key="15">
    <source>
        <dbReference type="RefSeq" id="XP_054832682.1"/>
    </source>
</evidence>
<evidence type="ECO:0000256" key="7">
    <source>
        <dbReference type="ARBA" id="ARBA00023040"/>
    </source>
</evidence>
<keyword evidence="3" id="KW-1003">Cell membrane</keyword>
<dbReference type="Proteomes" id="UP001190640">
    <property type="component" value="Chromosome 4"/>
</dbReference>
<feature type="domain" description="G-protein coupled receptors family 3 profile" evidence="13">
    <location>
        <begin position="204"/>
        <end position="468"/>
    </location>
</feature>
<dbReference type="PROSITE" id="PS00981">
    <property type="entry name" value="G_PROTEIN_RECEP_F3_3"/>
    <property type="match status" value="1"/>
</dbReference>
<keyword evidence="14" id="KW-1185">Reference proteome</keyword>
<dbReference type="SUPFAM" id="SSF53822">
    <property type="entry name" value="Periplasmic binding protein-like I"/>
    <property type="match status" value="1"/>
</dbReference>